<dbReference type="InterPro" id="IPR010714">
    <property type="entry name" value="Coatomer_asu_C"/>
</dbReference>
<dbReference type="GO" id="GO:0006890">
    <property type="term" value="P:retrograde vesicle-mediated transport, Golgi to endoplasmic reticulum"/>
    <property type="evidence" value="ECO:0007669"/>
    <property type="project" value="TreeGrafter"/>
</dbReference>
<dbReference type="AlphaFoldDB" id="A0A1N6LX89"/>
<gene>
    <name evidence="5" type="ORF">BMR1_01G03445</name>
</gene>
<keyword evidence="6" id="KW-1185">Reference proteome</keyword>
<protein>
    <submittedName>
        <fullName evidence="5">Coatomer protein complex, subunit alpha (Xenin)</fullName>
    </submittedName>
</protein>
<dbReference type="Pfam" id="PF06957">
    <property type="entry name" value="COPI_C"/>
    <property type="match status" value="1"/>
</dbReference>
<dbReference type="GeneID" id="24423770"/>
<organism evidence="5 6">
    <name type="scientific">Babesia microti (strain RI)</name>
    <dbReference type="NCBI Taxonomy" id="1133968"/>
    <lineage>
        <taxon>Eukaryota</taxon>
        <taxon>Sar</taxon>
        <taxon>Alveolata</taxon>
        <taxon>Apicomplexa</taxon>
        <taxon>Aconoidasida</taxon>
        <taxon>Piroplasmida</taxon>
        <taxon>Babesiidae</taxon>
        <taxon>Babesia</taxon>
    </lineage>
</organism>
<dbReference type="EMBL" id="FO082871">
    <property type="protein sequence ID" value="SIO73485.1"/>
    <property type="molecule type" value="Genomic_DNA"/>
</dbReference>
<dbReference type="PANTHER" id="PTHR19876:SF1">
    <property type="entry name" value="COATOMER SUBUNIT ALPHA"/>
    <property type="match status" value="1"/>
</dbReference>
<evidence type="ECO:0000259" key="4">
    <source>
        <dbReference type="Pfam" id="PF06957"/>
    </source>
</evidence>
<dbReference type="GO" id="GO:0006891">
    <property type="term" value="P:intra-Golgi vesicle-mediated transport"/>
    <property type="evidence" value="ECO:0007669"/>
    <property type="project" value="TreeGrafter"/>
</dbReference>
<dbReference type="GO" id="GO:0030126">
    <property type="term" value="C:COPI vesicle coat"/>
    <property type="evidence" value="ECO:0007669"/>
    <property type="project" value="InterPro"/>
</dbReference>
<feature type="repeat" description="WD" evidence="3">
    <location>
        <begin position="90"/>
        <end position="131"/>
    </location>
</feature>
<dbReference type="CDD" id="cd00200">
    <property type="entry name" value="WD40"/>
    <property type="match status" value="1"/>
</dbReference>
<dbReference type="KEGG" id="bmic:BMR1_01G03445"/>
<dbReference type="PROSITE" id="PS50294">
    <property type="entry name" value="WD_REPEATS_REGION"/>
    <property type="match status" value="5"/>
</dbReference>
<dbReference type="RefSeq" id="XP_021337581.1">
    <property type="nucleotide sequence ID" value="XM_021483001.1"/>
</dbReference>
<evidence type="ECO:0000256" key="2">
    <source>
        <dbReference type="ARBA" id="ARBA00022737"/>
    </source>
</evidence>
<dbReference type="InterPro" id="IPR015943">
    <property type="entry name" value="WD40/YVTN_repeat-like_dom_sf"/>
</dbReference>
<reference evidence="5 6" key="2">
    <citation type="journal article" date="2013" name="PLoS ONE">
        <title>Whole genome mapping and re-organization of the nuclear and mitochondrial genomes of Babesia microti isolates.</title>
        <authorList>
            <person name="Cornillot E."/>
            <person name="Dassouli A."/>
            <person name="Garg A."/>
            <person name="Pachikara N."/>
            <person name="Randazzo S."/>
            <person name="Depoix D."/>
            <person name="Carcy B."/>
            <person name="Delbecq S."/>
            <person name="Frutos R."/>
            <person name="Silva J.C."/>
            <person name="Sutton R."/>
            <person name="Krause P.J."/>
            <person name="Mamoun C.B."/>
        </authorList>
    </citation>
    <scope>NUCLEOTIDE SEQUENCE [LARGE SCALE GENOMIC DNA]</scope>
    <source>
        <strain evidence="5 6">RI</strain>
    </source>
</reference>
<feature type="repeat" description="WD" evidence="3">
    <location>
        <begin position="207"/>
        <end position="248"/>
    </location>
</feature>
<proteinExistence type="predicted"/>
<dbReference type="Pfam" id="PF00400">
    <property type="entry name" value="WD40"/>
    <property type="match status" value="5"/>
</dbReference>
<evidence type="ECO:0000313" key="6">
    <source>
        <dbReference type="Proteomes" id="UP000002899"/>
    </source>
</evidence>
<keyword evidence="1 3" id="KW-0853">WD repeat</keyword>
<evidence type="ECO:0000256" key="1">
    <source>
        <dbReference type="ARBA" id="ARBA00022574"/>
    </source>
</evidence>
<feature type="repeat" description="WD" evidence="3">
    <location>
        <begin position="48"/>
        <end position="89"/>
    </location>
</feature>
<dbReference type="InterPro" id="IPR001680">
    <property type="entry name" value="WD40_rpt"/>
</dbReference>
<dbReference type="OrthoDB" id="10261470at2759"/>
<dbReference type="InterPro" id="IPR036322">
    <property type="entry name" value="WD40_repeat_dom_sf"/>
</dbReference>
<dbReference type="SMART" id="SM00320">
    <property type="entry name" value="WD40"/>
    <property type="match status" value="7"/>
</dbReference>
<dbReference type="SUPFAM" id="SSF50978">
    <property type="entry name" value="WD40 repeat-like"/>
    <property type="match status" value="1"/>
</dbReference>
<dbReference type="GO" id="GO:0006886">
    <property type="term" value="P:intracellular protein transport"/>
    <property type="evidence" value="ECO:0007669"/>
    <property type="project" value="InterPro"/>
</dbReference>
<feature type="domain" description="Coatomer alpha subunit C-terminal" evidence="4">
    <location>
        <begin position="921"/>
        <end position="1191"/>
    </location>
</feature>
<keyword evidence="2" id="KW-0677">Repeat</keyword>
<evidence type="ECO:0000256" key="3">
    <source>
        <dbReference type="PROSITE-ProRule" id="PRU00221"/>
    </source>
</evidence>
<dbReference type="GO" id="GO:0005198">
    <property type="term" value="F:structural molecule activity"/>
    <property type="evidence" value="ECO:0007669"/>
    <property type="project" value="InterPro"/>
</dbReference>
<dbReference type="Proteomes" id="UP000002899">
    <property type="component" value="Chromosome I"/>
</dbReference>
<dbReference type="Gene3D" id="1.25.40.470">
    <property type="match status" value="1"/>
</dbReference>
<feature type="repeat" description="WD" evidence="3">
    <location>
        <begin position="132"/>
        <end position="163"/>
    </location>
</feature>
<reference evidence="5 6" key="3">
    <citation type="journal article" date="2016" name="Sci. Rep.">
        <title>Genome-wide diversity and gene expression profiling of Babesia microti isolates identify polymorphic genes that mediate host-pathogen interactions.</title>
        <authorList>
            <person name="Silva J.C."/>
            <person name="Cornillot E."/>
            <person name="McCracken C."/>
            <person name="Usmani-Brown S."/>
            <person name="Dwivedi A."/>
            <person name="Ifeonu O.O."/>
            <person name="Crabtree J."/>
            <person name="Gotia H.T."/>
            <person name="Virji A.Z."/>
            <person name="Reynes C."/>
            <person name="Colinge J."/>
            <person name="Kumar V."/>
            <person name="Lawres L."/>
            <person name="Pazzi J.E."/>
            <person name="Pablo J.V."/>
            <person name="Hung C."/>
            <person name="Brancato J."/>
            <person name="Kumari P."/>
            <person name="Orvis J."/>
            <person name="Tretina K."/>
            <person name="Chibucos M."/>
            <person name="Ott S."/>
            <person name="Sadzewicz L."/>
            <person name="Sengamalay N."/>
            <person name="Shetty A.C."/>
            <person name="Su Q."/>
            <person name="Tallon L."/>
            <person name="Fraser C.M."/>
            <person name="Frutos R."/>
            <person name="Molina D.M."/>
            <person name="Krause P.J."/>
            <person name="Ben Mamoun C."/>
        </authorList>
    </citation>
    <scope>NUCLEOTIDE SEQUENCE [LARGE SCALE GENOMIC DNA]</scope>
    <source>
        <strain evidence="5 6">RI</strain>
    </source>
</reference>
<dbReference type="PROSITE" id="PS50082">
    <property type="entry name" value="WD_REPEATS_2"/>
    <property type="match status" value="5"/>
</dbReference>
<reference evidence="5 6" key="1">
    <citation type="journal article" date="2012" name="Nucleic Acids Res.">
        <title>Sequencing of the smallest Apicomplexan genome from the human pathogen Babesia microti.</title>
        <authorList>
            <person name="Cornillot E."/>
            <person name="Hadj-Kaddour K."/>
            <person name="Dassouli A."/>
            <person name="Noel B."/>
            <person name="Ranwez V."/>
            <person name="Vacherie B."/>
            <person name="Augagneur Y."/>
            <person name="Bres V."/>
            <person name="Duclos A."/>
            <person name="Randazzo S."/>
            <person name="Carcy B."/>
            <person name="Debierre-Grockiego F."/>
            <person name="Delbecq S."/>
            <person name="Moubri-Menage K."/>
            <person name="Shams-Eldin H."/>
            <person name="Usmani-Brown S."/>
            <person name="Bringaud F."/>
            <person name="Wincker P."/>
            <person name="Vivares C.P."/>
            <person name="Schwarz R.T."/>
            <person name="Schetters T.P."/>
            <person name="Krause P.J."/>
            <person name="Gorenflot A."/>
            <person name="Berry V."/>
            <person name="Barbe V."/>
            <person name="Ben Mamoun C."/>
        </authorList>
    </citation>
    <scope>NUCLEOTIDE SEQUENCE [LARGE SCALE GENOMIC DNA]</scope>
    <source>
        <strain evidence="5 6">RI</strain>
    </source>
</reference>
<dbReference type="VEuPathDB" id="PiroplasmaDB:BMR1_01G03445"/>
<name>A0A1N6LX89_BABMR</name>
<sequence length="1197" mass="132328">MVTVKLDVTSSRVKGLALHPQLPLLLASLHSGEIQLWDYDKSLLLETLEGHVGPVRGIDFHSRESLFVSGGDDCQVVVWDFKLKRRLFALSGHSDYVRTVSFHQRHPWIVSSSDDQTFRVWNWQSRTSIYVITGHCHYVMCARFHPTKDLLLTTSLDHTARVWATPSDMDVDPRKGEVHSRHDPGATSALADGLGGLVSPFTLKFLLEGHEKGVNCGVFHQTQQLIVTCSDDKTIRIWRYSENSAWQSNILRSHVDNVSCVMYHPGDHSVLVSNSEDCSVKIWSTESWDCLYTFKRKGDRFWTLGSAERMGSRYIAAGHDSGYILLKLMSERPLIARGKEGGVYLLRRDVDEPCGGVGRLFQSDPCFGLYLYRPDAGARLGLQPSFGMQLKVPGKFSREKLYMDISVRPFQLLLLSRNSRTLVIFYKLPELESAKFRLQGAHLIESGAIGDCCMQFYELPPPLNDPTSCCFMGKGRVAVGTAHHLVILNCRFEKVAAFELPTERVYPAPGGAVFAVSQSSLYYVKEAPIFVTALTGKPIAVVPSGGNEFQLIVCRNSLAVLDRQLRVIALVYDRQVKSAIWDGPNAVVYTTSTHLKFFMFGAQPSEELMPGDALRCDPGILKSLDQVWYLASLQGDELVYFTRAQQAGRFLLTVPEYLARRRVVSGELDRSITPSELLDGTCSPSLGFISFLRDRGYPQYAFGFCRDPALKFSLARAHSGLEEMVQVLDSYPASGLSGKSPSWLGAAWLEVAQIALKQCNVQIAERGFQHAHQNYGLVHLYMLTGQFDKLEKLRELGVLSGCPSATASKLYLFDGTYPIAPISASVPSNGPLCRPFRLWDGWSRLVDWGRLSSTGPVPVVARIPIQNPVPAPVPSPGKADGAWSDYDDFIEEIETSRSQASVTTSSARDFPIVPLPAATPTAAALVASGQFDQALSKLREGLSLANPRALIPSLVQLYQSSTCLAEALPNTCPVKLDVFSAHSARLAALNVQLLAQGHSLVTGGDFAGSLKVYRRIMHNAMLGWDPDSNPAANMTPEFVKARSYAFAMTLEIRRGELSESDPNRSLQLAASLANFDLESEHQFLVLRRMMGIMWKAGNFRTTAHIARRLIDSHTPVATAGDMDAEMDKVRRILQASLKRGGDTFPVKLEHGVICSVTFEEVEDRPIVKCPFCSSIALDTFAGTQCAICQLCLLANSH</sequence>
<dbReference type="PANTHER" id="PTHR19876">
    <property type="entry name" value="COATOMER"/>
    <property type="match status" value="1"/>
</dbReference>
<accession>A0A1N6LX89</accession>
<evidence type="ECO:0000313" key="5">
    <source>
        <dbReference type="EMBL" id="SIO73485.1"/>
    </source>
</evidence>
<feature type="repeat" description="WD" evidence="3">
    <location>
        <begin position="251"/>
        <end position="293"/>
    </location>
</feature>
<dbReference type="Gene3D" id="2.130.10.10">
    <property type="entry name" value="YVTN repeat-like/Quinoprotein amine dehydrogenase"/>
    <property type="match status" value="1"/>
</dbReference>
<dbReference type="GO" id="GO:0006888">
    <property type="term" value="P:endoplasmic reticulum to Golgi vesicle-mediated transport"/>
    <property type="evidence" value="ECO:0007669"/>
    <property type="project" value="TreeGrafter"/>
</dbReference>
<dbReference type="InterPro" id="IPR050844">
    <property type="entry name" value="Coatomer_complex_subunit"/>
</dbReference>